<name>A0A2M6WZ35_9BACT</name>
<organism evidence="2 3">
    <name type="scientific">Candidatus Andersenbacteria bacterium CG10_big_fil_rev_8_21_14_0_10_54_11</name>
    <dbReference type="NCBI Taxonomy" id="1974485"/>
    <lineage>
        <taxon>Bacteria</taxon>
        <taxon>Candidatus Anderseniibacteriota</taxon>
    </lineage>
</organism>
<evidence type="ECO:0000256" key="1">
    <source>
        <dbReference type="SAM" id="Phobius"/>
    </source>
</evidence>
<comment type="caution">
    <text evidence="2">The sequence shown here is derived from an EMBL/GenBank/DDBJ whole genome shotgun (WGS) entry which is preliminary data.</text>
</comment>
<accession>A0A2M6WZ35</accession>
<proteinExistence type="predicted"/>
<keyword evidence="1" id="KW-0812">Transmembrane</keyword>
<evidence type="ECO:0000313" key="3">
    <source>
        <dbReference type="Proteomes" id="UP000230731"/>
    </source>
</evidence>
<keyword evidence="1" id="KW-1133">Transmembrane helix</keyword>
<reference evidence="3" key="1">
    <citation type="submission" date="2017-09" db="EMBL/GenBank/DDBJ databases">
        <title>Depth-based differentiation of microbial function through sediment-hosted aquifers and enrichment of novel symbionts in the deep terrestrial subsurface.</title>
        <authorList>
            <person name="Probst A.J."/>
            <person name="Ladd B."/>
            <person name="Jarett J.K."/>
            <person name="Geller-Mcgrath D.E."/>
            <person name="Sieber C.M.K."/>
            <person name="Emerson J.B."/>
            <person name="Anantharaman K."/>
            <person name="Thomas B.C."/>
            <person name="Malmstrom R."/>
            <person name="Stieglmeier M."/>
            <person name="Klingl A."/>
            <person name="Woyke T."/>
            <person name="Ryan C.M."/>
            <person name="Banfield J.F."/>
        </authorList>
    </citation>
    <scope>NUCLEOTIDE SEQUENCE [LARGE SCALE GENOMIC DNA]</scope>
</reference>
<protein>
    <submittedName>
        <fullName evidence="2">Uncharacterized protein</fullName>
    </submittedName>
</protein>
<dbReference type="AlphaFoldDB" id="A0A2M6WZ35"/>
<dbReference type="EMBL" id="PEZP01000035">
    <property type="protein sequence ID" value="PIT98038.1"/>
    <property type="molecule type" value="Genomic_DNA"/>
</dbReference>
<sequence>MSQLVRMAIVICIILFGLGLVVSPAKGKKLDSFILLRPVGHLILPLPGKLTRVLSSIQYDCAKNLWHAAPNQPILVRIPMYSLAAALAISGWLFSIVAAICSECFGR</sequence>
<dbReference type="Proteomes" id="UP000230731">
    <property type="component" value="Unassembled WGS sequence"/>
</dbReference>
<keyword evidence="1" id="KW-0472">Membrane</keyword>
<feature type="transmembrane region" description="Helical" evidence="1">
    <location>
        <begin position="80"/>
        <end position="101"/>
    </location>
</feature>
<evidence type="ECO:0000313" key="2">
    <source>
        <dbReference type="EMBL" id="PIT98038.1"/>
    </source>
</evidence>
<gene>
    <name evidence="2" type="ORF">COT71_02910</name>
</gene>